<dbReference type="EMBL" id="JBCGCU010000014">
    <property type="protein sequence ID" value="MEM0516182.1"/>
    <property type="molecule type" value="Genomic_DNA"/>
</dbReference>
<dbReference type="PANTHER" id="PTHR40129">
    <property type="entry name" value="KETOPANTOATE REDUCTASE N-TERMINAL DOMAIN-CONTAINING PROTEIN"/>
    <property type="match status" value="1"/>
</dbReference>
<dbReference type="Proteomes" id="UP001447008">
    <property type="component" value="Unassembled WGS sequence"/>
</dbReference>
<accession>A0ABU9MY49</accession>
<keyword evidence="2" id="KW-1185">Reference proteome</keyword>
<dbReference type="RefSeq" id="WP_342679462.1">
    <property type="nucleotide sequence ID" value="NZ_JBCGCU010000014.1"/>
</dbReference>
<dbReference type="Gene3D" id="3.40.50.720">
    <property type="entry name" value="NAD(P)-binding Rossmann-like Domain"/>
    <property type="match status" value="1"/>
</dbReference>
<reference evidence="1 2" key="1">
    <citation type="submission" date="2024-03" db="EMBL/GenBank/DDBJ databases">
        <title>Pseudoalteromonas qingdaonensis sp. nov., isolated from the intestines of marine benthic organisms.</title>
        <authorList>
            <person name="Lin X."/>
            <person name="Fang S."/>
            <person name="Hu X."/>
        </authorList>
    </citation>
    <scope>NUCLEOTIDE SEQUENCE [LARGE SCALE GENOMIC DNA]</scope>
    <source>
        <strain evidence="1 2">YIC-827</strain>
    </source>
</reference>
<comment type="caution">
    <text evidence="1">The sequence shown here is derived from an EMBL/GenBank/DDBJ whole genome shotgun (WGS) entry which is preliminary data.</text>
</comment>
<organism evidence="1 2">
    <name type="scientific">Pseudoalteromonas qingdaonensis</name>
    <dbReference type="NCBI Taxonomy" id="3131913"/>
    <lineage>
        <taxon>Bacteria</taxon>
        <taxon>Pseudomonadati</taxon>
        <taxon>Pseudomonadota</taxon>
        <taxon>Gammaproteobacteria</taxon>
        <taxon>Alteromonadales</taxon>
        <taxon>Pseudoalteromonadaceae</taxon>
        <taxon>Pseudoalteromonas</taxon>
    </lineage>
</organism>
<evidence type="ECO:0000313" key="1">
    <source>
        <dbReference type="EMBL" id="MEM0516182.1"/>
    </source>
</evidence>
<dbReference type="SUPFAM" id="SSF51735">
    <property type="entry name" value="NAD(P)-binding Rossmann-fold domains"/>
    <property type="match status" value="1"/>
</dbReference>
<evidence type="ECO:0000313" key="2">
    <source>
        <dbReference type="Proteomes" id="UP001447008"/>
    </source>
</evidence>
<proteinExistence type="predicted"/>
<dbReference type="PANTHER" id="PTHR40129:SF2">
    <property type="entry name" value="KETOPANTOATE REDUCTASE N-TERMINAL DOMAIN-CONTAINING PROTEIN"/>
    <property type="match status" value="1"/>
</dbReference>
<sequence>MDKKLVIIGAGWLGEALAQTALAQGWQVEATHRKQGLQAHERQFALQDDGTLVHNVSLTDAYWVCAMSPGARRQPSNYQQSLDSALSLYKQLNGKGFVLCSSTGIYDQLSGQYDERSALSLATARQQRLAQAEQTVLAAEAKVLRLGGLVGPNREPGRFVAGKTLSSHAEDVVNMVHRDDVIAGILILIQHYPQAQPIYNLVHPSHPSKQDYYRGHCLRLGSEMPQFSGEKAVARVIDGSAIENLGFTYSCEI</sequence>
<name>A0ABU9MY49_9GAMM</name>
<dbReference type="InterPro" id="IPR036291">
    <property type="entry name" value="NAD(P)-bd_dom_sf"/>
</dbReference>
<protein>
    <submittedName>
        <fullName evidence="1">NADP-binding protein</fullName>
    </submittedName>
</protein>
<gene>
    <name evidence="1" type="ORF">WCN91_12275</name>
</gene>